<keyword evidence="8" id="KW-0723">Serine/threonine-protein kinase</keyword>
<dbReference type="EMBL" id="JAEDAO010000001">
    <property type="protein sequence ID" value="MBK0393180.1"/>
    <property type="molecule type" value="Genomic_DNA"/>
</dbReference>
<dbReference type="PROSITE" id="PS00108">
    <property type="entry name" value="PROTEIN_KINASE_ST"/>
    <property type="match status" value="1"/>
</dbReference>
<evidence type="ECO:0000259" key="7">
    <source>
        <dbReference type="PROSITE" id="PS50011"/>
    </source>
</evidence>
<evidence type="ECO:0000256" key="6">
    <source>
        <dbReference type="SAM" id="MobiDB-lite"/>
    </source>
</evidence>
<dbReference type="EC" id="2.7.11.1" evidence="1"/>
<dbReference type="RefSeq" id="WP_200788164.1">
    <property type="nucleotide sequence ID" value="NZ_JAEDAO010000001.1"/>
</dbReference>
<dbReference type="CDD" id="cd14014">
    <property type="entry name" value="STKc_PknB_like"/>
    <property type="match status" value="1"/>
</dbReference>
<dbReference type="InterPro" id="IPR008271">
    <property type="entry name" value="Ser/Thr_kinase_AS"/>
</dbReference>
<feature type="region of interest" description="Disordered" evidence="6">
    <location>
        <begin position="144"/>
        <end position="167"/>
    </location>
</feature>
<gene>
    <name evidence="8" type="ORF">I8E28_11320</name>
</gene>
<dbReference type="Pfam" id="PF00069">
    <property type="entry name" value="Pkinase"/>
    <property type="match status" value="1"/>
</dbReference>
<comment type="caution">
    <text evidence="8">The sequence shown here is derived from an EMBL/GenBank/DDBJ whole genome shotgun (WGS) entry which is preliminary data.</text>
</comment>
<reference evidence="8" key="1">
    <citation type="submission" date="2020-12" db="EMBL/GenBank/DDBJ databases">
        <title>Ramlibacter sp. nov., isolated from a freshwater alga, Cryptomonas.</title>
        <authorList>
            <person name="Kim H.M."/>
            <person name="Jeon C.O."/>
        </authorList>
    </citation>
    <scope>NUCLEOTIDE SEQUENCE</scope>
    <source>
        <strain evidence="8">CrO1</strain>
    </source>
</reference>
<evidence type="ECO:0000256" key="2">
    <source>
        <dbReference type="ARBA" id="ARBA00022679"/>
    </source>
</evidence>
<accession>A0A934Q123</accession>
<dbReference type="GO" id="GO:0004674">
    <property type="term" value="F:protein serine/threonine kinase activity"/>
    <property type="evidence" value="ECO:0007669"/>
    <property type="project" value="UniProtKB-KW"/>
</dbReference>
<sequence>MSESVMQLRAAAAVLGRGRHSIVVADRFDGLDRALKISHASSLAHEATLLRALAHPHVVRLHAEGQDDRGAWLALERCECATHGQVPETVARAWLRQAAGALAHVHARGFVHRDVKPANLLVRTDGSLALADFGSAVRIGEGASDATAAGSPRHAAPEQSAGSPASPGADVYALGTVLHEWLTGEPAFPGETAAELAAQHLVAPIPRLLAPVAQWQPLLDAMLAKRPAARLADGAAVLSWKLP</sequence>
<evidence type="ECO:0000256" key="1">
    <source>
        <dbReference type="ARBA" id="ARBA00012513"/>
    </source>
</evidence>
<name>A0A934Q123_9BURK</name>
<evidence type="ECO:0000256" key="3">
    <source>
        <dbReference type="ARBA" id="ARBA00022741"/>
    </source>
</evidence>
<dbReference type="SUPFAM" id="SSF56112">
    <property type="entry name" value="Protein kinase-like (PK-like)"/>
    <property type="match status" value="1"/>
</dbReference>
<dbReference type="SMART" id="SM00220">
    <property type="entry name" value="S_TKc"/>
    <property type="match status" value="1"/>
</dbReference>
<dbReference type="GO" id="GO:0005524">
    <property type="term" value="F:ATP binding"/>
    <property type="evidence" value="ECO:0007669"/>
    <property type="project" value="UniProtKB-KW"/>
</dbReference>
<evidence type="ECO:0000313" key="8">
    <source>
        <dbReference type="EMBL" id="MBK0393180.1"/>
    </source>
</evidence>
<dbReference type="Gene3D" id="1.10.510.10">
    <property type="entry name" value="Transferase(Phosphotransferase) domain 1"/>
    <property type="match status" value="1"/>
</dbReference>
<keyword evidence="2" id="KW-0808">Transferase</keyword>
<keyword evidence="4 8" id="KW-0418">Kinase</keyword>
<dbReference type="PANTHER" id="PTHR43671:SF13">
    <property type="entry name" value="SERINE_THREONINE-PROTEIN KINASE NEK2"/>
    <property type="match status" value="1"/>
</dbReference>
<dbReference type="PROSITE" id="PS50011">
    <property type="entry name" value="PROTEIN_KINASE_DOM"/>
    <property type="match status" value="1"/>
</dbReference>
<dbReference type="InterPro" id="IPR050660">
    <property type="entry name" value="NEK_Ser/Thr_kinase"/>
</dbReference>
<evidence type="ECO:0000256" key="5">
    <source>
        <dbReference type="ARBA" id="ARBA00022840"/>
    </source>
</evidence>
<dbReference type="InterPro" id="IPR000719">
    <property type="entry name" value="Prot_kinase_dom"/>
</dbReference>
<dbReference type="InterPro" id="IPR011009">
    <property type="entry name" value="Kinase-like_dom_sf"/>
</dbReference>
<keyword evidence="3" id="KW-0547">Nucleotide-binding</keyword>
<dbReference type="AlphaFoldDB" id="A0A934Q123"/>
<dbReference type="PANTHER" id="PTHR43671">
    <property type="entry name" value="SERINE/THREONINE-PROTEIN KINASE NEK"/>
    <property type="match status" value="1"/>
</dbReference>
<keyword evidence="9" id="KW-1185">Reference proteome</keyword>
<feature type="domain" description="Protein kinase" evidence="7">
    <location>
        <begin position="9"/>
        <end position="243"/>
    </location>
</feature>
<evidence type="ECO:0000313" key="9">
    <source>
        <dbReference type="Proteomes" id="UP000617041"/>
    </source>
</evidence>
<evidence type="ECO:0000256" key="4">
    <source>
        <dbReference type="ARBA" id="ARBA00022777"/>
    </source>
</evidence>
<organism evidence="8 9">
    <name type="scientific">Ramlibacter algicola</name>
    <dbReference type="NCBI Taxonomy" id="2795217"/>
    <lineage>
        <taxon>Bacteria</taxon>
        <taxon>Pseudomonadati</taxon>
        <taxon>Pseudomonadota</taxon>
        <taxon>Betaproteobacteria</taxon>
        <taxon>Burkholderiales</taxon>
        <taxon>Comamonadaceae</taxon>
        <taxon>Ramlibacter</taxon>
    </lineage>
</organism>
<keyword evidence="5" id="KW-0067">ATP-binding</keyword>
<dbReference type="Proteomes" id="UP000617041">
    <property type="component" value="Unassembled WGS sequence"/>
</dbReference>
<proteinExistence type="predicted"/>
<protein>
    <recommendedName>
        <fullName evidence="1">non-specific serine/threonine protein kinase</fullName>
        <ecNumber evidence="1">2.7.11.1</ecNumber>
    </recommendedName>
</protein>